<dbReference type="KEGG" id="sgj:IAG43_06990"/>
<keyword evidence="10" id="KW-1185">Reference proteome</keyword>
<feature type="active site" description="Proton donor" evidence="4">
    <location>
        <position position="191"/>
    </location>
</feature>
<dbReference type="PANTHER" id="PTHR42812:SF12">
    <property type="entry name" value="BETA-XYLOSIDASE-RELATED"/>
    <property type="match status" value="1"/>
</dbReference>
<dbReference type="Pfam" id="PF17851">
    <property type="entry name" value="GH43_C2"/>
    <property type="match status" value="1"/>
</dbReference>
<evidence type="ECO:0000256" key="1">
    <source>
        <dbReference type="ARBA" id="ARBA00009865"/>
    </source>
</evidence>
<dbReference type="Gene3D" id="2.60.120.200">
    <property type="match status" value="1"/>
</dbReference>
<dbReference type="EMBL" id="CP060825">
    <property type="protein sequence ID" value="QNP62707.1"/>
    <property type="molecule type" value="Genomic_DNA"/>
</dbReference>
<dbReference type="InterPro" id="IPR023296">
    <property type="entry name" value="Glyco_hydro_beta-prop_sf"/>
</dbReference>
<dbReference type="GO" id="GO:0004553">
    <property type="term" value="F:hydrolase activity, hydrolyzing O-glycosyl compounds"/>
    <property type="evidence" value="ECO:0007669"/>
    <property type="project" value="InterPro"/>
</dbReference>
<dbReference type="RefSeq" id="WP_187739889.1">
    <property type="nucleotide sequence ID" value="NZ_CP060825.1"/>
</dbReference>
<dbReference type="InterPro" id="IPR006710">
    <property type="entry name" value="Glyco_hydro_43"/>
</dbReference>
<comment type="similarity">
    <text evidence="1 6">Belongs to the glycosyl hydrolase 43 family.</text>
</comment>
<feature type="region of interest" description="Disordered" evidence="7">
    <location>
        <begin position="226"/>
        <end position="253"/>
    </location>
</feature>
<organism evidence="9 10">
    <name type="scientific">Streptomyces genisteinicus</name>
    <dbReference type="NCBI Taxonomy" id="2768068"/>
    <lineage>
        <taxon>Bacteria</taxon>
        <taxon>Bacillati</taxon>
        <taxon>Actinomycetota</taxon>
        <taxon>Actinomycetes</taxon>
        <taxon>Kitasatosporales</taxon>
        <taxon>Streptomycetaceae</taxon>
        <taxon>Streptomyces</taxon>
    </lineage>
</organism>
<reference evidence="9 10" key="1">
    <citation type="submission" date="2020-08" db="EMBL/GenBank/DDBJ databases">
        <title>A novel species.</title>
        <authorList>
            <person name="Gao J."/>
        </authorList>
    </citation>
    <scope>NUCLEOTIDE SEQUENCE [LARGE SCALE GENOMIC DNA]</scope>
    <source>
        <strain evidence="9 10">CRPJ-33</strain>
    </source>
</reference>
<feature type="region of interest" description="Disordered" evidence="7">
    <location>
        <begin position="291"/>
        <end position="373"/>
    </location>
</feature>
<keyword evidence="3 6" id="KW-0326">Glycosidase</keyword>
<dbReference type="Proteomes" id="UP000516230">
    <property type="component" value="Chromosome"/>
</dbReference>
<dbReference type="GO" id="GO:0005975">
    <property type="term" value="P:carbohydrate metabolic process"/>
    <property type="evidence" value="ECO:0007669"/>
    <property type="project" value="InterPro"/>
</dbReference>
<keyword evidence="2 6" id="KW-0378">Hydrolase</keyword>
<dbReference type="AlphaFoldDB" id="A0A7H0HQ91"/>
<dbReference type="PANTHER" id="PTHR42812">
    <property type="entry name" value="BETA-XYLOSIDASE"/>
    <property type="match status" value="1"/>
</dbReference>
<evidence type="ECO:0000313" key="10">
    <source>
        <dbReference type="Proteomes" id="UP000516230"/>
    </source>
</evidence>
<evidence type="ECO:0000259" key="8">
    <source>
        <dbReference type="Pfam" id="PF17851"/>
    </source>
</evidence>
<evidence type="ECO:0000256" key="7">
    <source>
        <dbReference type="SAM" id="MobiDB-lite"/>
    </source>
</evidence>
<evidence type="ECO:0000256" key="4">
    <source>
        <dbReference type="PIRSR" id="PIRSR606710-1"/>
    </source>
</evidence>
<dbReference type="SUPFAM" id="SSF49899">
    <property type="entry name" value="Concanavalin A-like lectins/glucanases"/>
    <property type="match status" value="1"/>
</dbReference>
<accession>A0A7H0HQ91</accession>
<dbReference type="InterPro" id="IPR041542">
    <property type="entry name" value="GH43_C2"/>
</dbReference>
<dbReference type="InterPro" id="IPR051795">
    <property type="entry name" value="Glycosyl_Hydrlase_43"/>
</dbReference>
<name>A0A7H0HQ91_9ACTN</name>
<sequence>MREQVPGVIGNPVLAGSHPDPSIVRVGSDYYLATSTFEWAPGVRLHHSTDLVHWRPLGGALDGPRLLDLTGCPDSGGVWAPALSHADGLFHLVYSNVSTYAGGFTDSPNLLVTAPAPHGPWSDPVPLHARGFDASLFHDGGESLLLNMVHDWRPGHGGSTGLEITRYDRTRRALTGEPRRIVLPAQDAWVEGPNLYRRGPWYYLLTADGGTGYGHRVTVARSRSVTGPYERDPAGPLVTSAGRPDHPLQKAGHGSLVETADGRWYMAYLVARPLGRHGPCVLGRETALTPVAWTPDGWPRTPTGLPELRVPAPGPAAAPRPPEHGRAADSMDDGPTRSDDTDDADSTDSTDDTDGTDDTDDFDAAELGPDWSTLRRHPSADWLSLTERPSHLRLRGGRSPRSLTGPSLVARRLTSHRCSFEATVEYRPRSFQHLAGITAYYNTLTWYFLHVTADDDGRPVLRAAGSDRGVVTLDEAGQVPLGDTARLRLGFDVDGPRLRFRYDAGTGWRPLGGALDATVLSDEHAEDVEDGLIRGLGFTGAFAGLWTWDLTGGGLPADFDEATYRETA</sequence>
<feature type="compositionally biased region" description="Basic and acidic residues" evidence="7">
    <location>
        <begin position="321"/>
        <end position="339"/>
    </location>
</feature>
<feature type="active site" description="Proton acceptor" evidence="4">
    <location>
        <position position="20"/>
    </location>
</feature>
<dbReference type="InterPro" id="IPR013320">
    <property type="entry name" value="ConA-like_dom_sf"/>
</dbReference>
<dbReference type="SUPFAM" id="SSF75005">
    <property type="entry name" value="Arabinanase/levansucrase/invertase"/>
    <property type="match status" value="1"/>
</dbReference>
<evidence type="ECO:0000256" key="5">
    <source>
        <dbReference type="PIRSR" id="PIRSR606710-2"/>
    </source>
</evidence>
<evidence type="ECO:0000256" key="6">
    <source>
        <dbReference type="RuleBase" id="RU361187"/>
    </source>
</evidence>
<evidence type="ECO:0000313" key="9">
    <source>
        <dbReference type="EMBL" id="QNP62707.1"/>
    </source>
</evidence>
<feature type="domain" description="Beta-xylosidase C-terminal Concanavalin A-like" evidence="8">
    <location>
        <begin position="359"/>
        <end position="565"/>
    </location>
</feature>
<proteinExistence type="inferred from homology"/>
<feature type="site" description="Important for catalytic activity, responsible for pKa modulation of the active site Glu and correct orientation of both the proton donor and substrate" evidence="5">
    <location>
        <position position="133"/>
    </location>
</feature>
<gene>
    <name evidence="9" type="ORF">IAG43_06990</name>
</gene>
<dbReference type="Pfam" id="PF04616">
    <property type="entry name" value="Glyco_hydro_43"/>
    <property type="match status" value="1"/>
</dbReference>
<evidence type="ECO:0000256" key="2">
    <source>
        <dbReference type="ARBA" id="ARBA00022801"/>
    </source>
</evidence>
<evidence type="ECO:0000256" key="3">
    <source>
        <dbReference type="ARBA" id="ARBA00023295"/>
    </source>
</evidence>
<dbReference type="Gene3D" id="2.115.10.20">
    <property type="entry name" value="Glycosyl hydrolase domain, family 43"/>
    <property type="match status" value="1"/>
</dbReference>
<feature type="compositionally biased region" description="Acidic residues" evidence="7">
    <location>
        <begin position="340"/>
        <end position="364"/>
    </location>
</feature>
<protein>
    <submittedName>
        <fullName evidence="9">Family 43 glycosylhydrolase</fullName>
    </submittedName>
</protein>